<dbReference type="EMBL" id="LGRB01000004">
    <property type="protein sequence ID" value="OCT54430.1"/>
    <property type="molecule type" value="Genomic_DNA"/>
</dbReference>
<feature type="compositionally biased region" description="Low complexity" evidence="12">
    <location>
        <begin position="599"/>
        <end position="612"/>
    </location>
</feature>
<dbReference type="PANTHER" id="PTHR10067">
    <property type="entry name" value="PHOSPHATIDYLSERINE DECARBOXYLASE"/>
    <property type="match status" value="1"/>
</dbReference>
<evidence type="ECO:0000256" key="8">
    <source>
        <dbReference type="ARBA" id="ARBA00023239"/>
    </source>
</evidence>
<reference evidence="14" key="1">
    <citation type="submission" date="2015-07" db="EMBL/GenBank/DDBJ databases">
        <authorList>
            <person name="Teixeira M.M."/>
            <person name="Souza R.C."/>
            <person name="Almeida L.G."/>
            <person name="Vicente V.A."/>
            <person name="de Hoog S."/>
            <person name="Bocca A.L."/>
            <person name="de Almeida S.R."/>
            <person name="Vasconcelos A.T."/>
            <person name="Felipe M.S."/>
        </authorList>
    </citation>
    <scope>NUCLEOTIDE SEQUENCE [LARGE SCALE GENOMIC DNA]</scope>
    <source>
        <strain evidence="14">KSF</strain>
    </source>
</reference>
<evidence type="ECO:0000256" key="11">
    <source>
        <dbReference type="ARBA" id="ARBA00024326"/>
    </source>
</evidence>
<keyword evidence="6" id="KW-0443">Lipid metabolism</keyword>
<keyword evidence="8" id="KW-0456">Lyase</keyword>
<comment type="pathway">
    <text evidence="2">Lipid metabolism.</text>
</comment>
<evidence type="ECO:0000256" key="12">
    <source>
        <dbReference type="SAM" id="MobiDB-lite"/>
    </source>
</evidence>
<dbReference type="UniPathway" id="UPA00558"/>
<evidence type="ECO:0000256" key="9">
    <source>
        <dbReference type="ARBA" id="ARBA00023264"/>
    </source>
</evidence>
<dbReference type="EC" id="4.1.1.65" evidence="3"/>
<evidence type="ECO:0000256" key="4">
    <source>
        <dbReference type="ARBA" id="ARBA00022516"/>
    </source>
</evidence>
<dbReference type="OrthoDB" id="5973539at2759"/>
<evidence type="ECO:0000256" key="10">
    <source>
        <dbReference type="ARBA" id="ARBA00023317"/>
    </source>
</evidence>
<name>A0A1C1D197_9EURO</name>
<comment type="caution">
    <text evidence="13">The sequence shown here is derived from an EMBL/GenBank/DDBJ whole genome shotgun (WGS) entry which is preliminary data.</text>
</comment>
<dbReference type="Pfam" id="PF02666">
    <property type="entry name" value="PS_Dcarbxylase"/>
    <property type="match status" value="1"/>
</dbReference>
<keyword evidence="7" id="KW-0594">Phospholipid biosynthesis</keyword>
<dbReference type="PANTHER" id="PTHR10067:SF11">
    <property type="entry name" value="PHOSPHATIDYLSERINE DECARBOXYLASE"/>
    <property type="match status" value="1"/>
</dbReference>
<evidence type="ECO:0000256" key="5">
    <source>
        <dbReference type="ARBA" id="ARBA00022793"/>
    </source>
</evidence>
<dbReference type="AlphaFoldDB" id="A0A1C1D197"/>
<feature type="region of interest" description="Disordered" evidence="12">
    <location>
        <begin position="531"/>
        <end position="616"/>
    </location>
</feature>
<keyword evidence="5" id="KW-0210">Decarboxylase</keyword>
<dbReference type="InterPro" id="IPR003817">
    <property type="entry name" value="PS_Dcarbxylase"/>
</dbReference>
<comment type="cofactor">
    <cofactor evidence="1">
        <name>pyruvate</name>
        <dbReference type="ChEBI" id="CHEBI:15361"/>
    </cofactor>
</comment>
<evidence type="ECO:0000256" key="1">
    <source>
        <dbReference type="ARBA" id="ARBA00001928"/>
    </source>
</evidence>
<dbReference type="NCBIfam" id="TIGR00163">
    <property type="entry name" value="PS_decarb"/>
    <property type="match status" value="1"/>
</dbReference>
<keyword evidence="4" id="KW-0444">Lipid biosynthesis</keyword>
<dbReference type="GO" id="GO:0006646">
    <property type="term" value="P:phosphatidylethanolamine biosynthetic process"/>
    <property type="evidence" value="ECO:0007669"/>
    <property type="project" value="UniProtKB-UniPathway"/>
</dbReference>
<evidence type="ECO:0000256" key="2">
    <source>
        <dbReference type="ARBA" id="ARBA00005189"/>
    </source>
</evidence>
<dbReference type="InterPro" id="IPR033177">
    <property type="entry name" value="PSD-B"/>
</dbReference>
<dbReference type="SUPFAM" id="SSF53474">
    <property type="entry name" value="alpha/beta-Hydrolases"/>
    <property type="match status" value="1"/>
</dbReference>
<dbReference type="Gene3D" id="3.40.50.1820">
    <property type="entry name" value="alpha/beta hydrolase"/>
    <property type="match status" value="1"/>
</dbReference>
<evidence type="ECO:0000313" key="13">
    <source>
        <dbReference type="EMBL" id="OCT54430.1"/>
    </source>
</evidence>
<keyword evidence="10" id="KW-0670">Pyruvate</keyword>
<dbReference type="eggNOG" id="KOG2419">
    <property type="taxonomic scope" value="Eukaryota"/>
</dbReference>
<evidence type="ECO:0000256" key="3">
    <source>
        <dbReference type="ARBA" id="ARBA00012243"/>
    </source>
</evidence>
<evidence type="ECO:0000313" key="14">
    <source>
        <dbReference type="Proteomes" id="UP000094526"/>
    </source>
</evidence>
<keyword evidence="9" id="KW-1208">Phospholipid metabolism</keyword>
<evidence type="ECO:0000256" key="6">
    <source>
        <dbReference type="ARBA" id="ARBA00023098"/>
    </source>
</evidence>
<protein>
    <recommendedName>
        <fullName evidence="3">phosphatidylserine decarboxylase</fullName>
        <ecNumber evidence="3">4.1.1.65</ecNumber>
    </recommendedName>
</protein>
<dbReference type="InterPro" id="IPR029058">
    <property type="entry name" value="AB_hydrolase_fold"/>
</dbReference>
<comment type="pathway">
    <text evidence="11">Phospholipid metabolism; phosphatidylethanolamine biosynthesis.</text>
</comment>
<evidence type="ECO:0000256" key="7">
    <source>
        <dbReference type="ARBA" id="ARBA00023209"/>
    </source>
</evidence>
<dbReference type="GO" id="GO:0004609">
    <property type="term" value="F:phosphatidylserine decarboxylase activity"/>
    <property type="evidence" value="ECO:0007669"/>
    <property type="project" value="UniProtKB-EC"/>
</dbReference>
<accession>A0A1C1D197</accession>
<feature type="compositionally biased region" description="Basic and acidic residues" evidence="12">
    <location>
        <begin position="561"/>
        <end position="583"/>
    </location>
</feature>
<dbReference type="VEuPathDB" id="FungiDB:G647_01692"/>
<dbReference type="Proteomes" id="UP000094526">
    <property type="component" value="Unassembled WGS sequence"/>
</dbReference>
<dbReference type="VEuPathDB" id="FungiDB:CLCR_00772"/>
<proteinExistence type="predicted"/>
<sequence length="752" mass="84067">MGAVLSYVHSILDNALATVKLVQNREVGWKTLNRKTGRYERERQPIYKKIKLWLLFSWPMEWIDRTWLLRHWIHDKTIRSGKKEGTLASASQIQSFVDFYHINMDDFSPSDIHAYRTFEDFFVRQHKPGARPIFEEDDPSRAVVVADCRLVVYPTVAESKRLWIKGRNFTIGNLIEDDATARTWHNGAIASFRLSPQDYHRYHSPVEGVVEWFKQIPGEYYQVDPLCLRSDIDILTLNARCAICINSPLFGRVLFVAIGATNVGTVEINQKCRTKGSHLRKGEEVGLFQFGGSSIIVAFEEGRIRFDEDLLSTYTAVSVFRLGDASSLDAASPARQSAPIMTLPKPNASFKIPSVHDDTELDCRIYYPRKTEKNSRAFGRSFAIVAHPYAPLGGCYDDPVVALVGGVLLQQGFVVATFNFRGAAGSSGRTSWSGKPELSDYVSVYGFLLHYINAIIRAGAEEQRYRYEPPLLVLGGYSYGSMIASHLPPRDVVVELFKSETPDSAGTEIKRRAEELSRDARAYFDRYSASTTLAVPGSPGTPRGQIRKTKPGVIMGGYESGRIRRENSRKSIDTERIRQSLDRVRRKIGSQPDSPSPPTSSSAPVTEPATSPHAEPAPIVLPDVAYLIVSPILSMAASFTTMFSKLRFVAKGLQGASASEGEFHQGEFHQLTVHPCCCLYGNKDGFTSARKLQRWTEELKARPGSRFMAVEADAGHFWREADGIVRLKQGLCEFLETLTTRRAASTVDDARP</sequence>
<dbReference type="STRING" id="86049.A0A1C1D197"/>
<organism evidence="13 14">
    <name type="scientific">Cladophialophora carrionii</name>
    <dbReference type="NCBI Taxonomy" id="86049"/>
    <lineage>
        <taxon>Eukaryota</taxon>
        <taxon>Fungi</taxon>
        <taxon>Dikarya</taxon>
        <taxon>Ascomycota</taxon>
        <taxon>Pezizomycotina</taxon>
        <taxon>Eurotiomycetes</taxon>
        <taxon>Chaetothyriomycetidae</taxon>
        <taxon>Chaetothyriales</taxon>
        <taxon>Herpotrichiellaceae</taxon>
        <taxon>Cladophialophora</taxon>
    </lineage>
</organism>
<keyword evidence="14" id="KW-1185">Reference proteome</keyword>
<gene>
    <name evidence="13" type="ORF">CLCR_00772</name>
</gene>